<protein>
    <submittedName>
        <fullName evidence="4">T9SS type A sorting domain-containing protein</fullName>
    </submittedName>
</protein>
<dbReference type="InterPro" id="IPR026444">
    <property type="entry name" value="Secre_tail"/>
</dbReference>
<dbReference type="AlphaFoldDB" id="A0A6N9NJQ2"/>
<evidence type="ECO:0000259" key="3">
    <source>
        <dbReference type="Pfam" id="PF18962"/>
    </source>
</evidence>
<keyword evidence="5" id="KW-1185">Reference proteome</keyword>
<dbReference type="NCBIfam" id="TIGR04183">
    <property type="entry name" value="Por_Secre_tail"/>
    <property type="match status" value="1"/>
</dbReference>
<proteinExistence type="predicted"/>
<evidence type="ECO:0000313" key="4">
    <source>
        <dbReference type="EMBL" id="NBG65711.1"/>
    </source>
</evidence>
<gene>
    <name evidence="4" type="ORF">GQN54_06250</name>
</gene>
<dbReference type="PANTHER" id="PTHR35580">
    <property type="entry name" value="CELL SURFACE GLYCOPROTEIN (S-LAYER PROTEIN)-LIKE PROTEIN"/>
    <property type="match status" value="1"/>
</dbReference>
<evidence type="ECO:0000313" key="5">
    <source>
        <dbReference type="Proteomes" id="UP000470771"/>
    </source>
</evidence>
<name>A0A6N9NJQ2_9FLAO</name>
<evidence type="ECO:0000256" key="1">
    <source>
        <dbReference type="ARBA" id="ARBA00022729"/>
    </source>
</evidence>
<keyword evidence="1 2" id="KW-0732">Signal</keyword>
<evidence type="ECO:0000256" key="2">
    <source>
        <dbReference type="SAM" id="SignalP"/>
    </source>
</evidence>
<accession>A0A6N9NJQ2</accession>
<dbReference type="InterPro" id="IPR052918">
    <property type="entry name" value="Motility_Chemotaxis_Reg"/>
</dbReference>
<sequence>MKKTLIIFLFYITSLQAQVPTFEWAASMGGLSSADRGSSIAVDASGNVYTTGIFEGTVDFDPGTGVFNLTSAGNYDIFIQKLDASGNFIWAKRIGGSGYDNGLEIVVGSSGNIFCVGEFQGTVDFNPGTGTYNLTAQGGYNIFILKLTSFGDFVWAKSMKGYGHPGSVIVDASDNIYTTGSFQDTVDFNPGTGVYNLTSNGSSDIFISKLNSSGNFIWAKSMGGNGIDGSQSITLDGMGNVYISGLYEGVVDFDPGINTYNLTSNGYSDVFICKLDVNGNFLWAKSVGSSVYYDESRSLVSDVQGNLYIGGTFYGTVDFDPGVSIYNLTSNAFDDIFILKLNSSGDFVWVKSIGGGSSEHINSMALDTSGNVYATGEYSLTVDFNPNAGTYNLTSNGGYDIFILKLNSSGGFVWAKSIGGTGFDNGFSLTTDIHGNLYTTGVFSETVDFDPGIGTYGLTSNGGGDIFVSKFSQCIINTTITDNSPYLTANATNASYKWLDCDNNYTIIPGATNQTFVATANGNYAVEVTQNNCTDTSLCVNVTGVGINKLSNKNEITVYPNPSNGIFIVEQPVVASSSYIVVDLSGKIILQNTITSTREVIDLSAYSKGVYFLRVGADVFKLLKH</sequence>
<feature type="signal peptide" evidence="2">
    <location>
        <begin position="1"/>
        <end position="17"/>
    </location>
</feature>
<dbReference type="EMBL" id="WWNE01000005">
    <property type="protein sequence ID" value="NBG65711.1"/>
    <property type="molecule type" value="Genomic_DNA"/>
</dbReference>
<dbReference type="Pfam" id="PF18962">
    <property type="entry name" value="Por_Secre_tail"/>
    <property type="match status" value="1"/>
</dbReference>
<dbReference type="PANTHER" id="PTHR35580:SF1">
    <property type="entry name" value="PHYTASE-LIKE DOMAIN-CONTAINING PROTEIN"/>
    <property type="match status" value="1"/>
</dbReference>
<dbReference type="RefSeq" id="WP_160632653.1">
    <property type="nucleotide sequence ID" value="NZ_WWNE01000005.1"/>
</dbReference>
<feature type="chain" id="PRO_5026877979" evidence="2">
    <location>
        <begin position="18"/>
        <end position="625"/>
    </location>
</feature>
<dbReference type="Proteomes" id="UP000470771">
    <property type="component" value="Unassembled WGS sequence"/>
</dbReference>
<organism evidence="4 5">
    <name type="scientific">Acidiluteibacter ferrifornacis</name>
    <dbReference type="NCBI Taxonomy" id="2692424"/>
    <lineage>
        <taxon>Bacteria</taxon>
        <taxon>Pseudomonadati</taxon>
        <taxon>Bacteroidota</taxon>
        <taxon>Flavobacteriia</taxon>
        <taxon>Flavobacteriales</taxon>
        <taxon>Cryomorphaceae</taxon>
        <taxon>Acidiluteibacter</taxon>
    </lineage>
</organism>
<feature type="domain" description="Secretion system C-terminal sorting" evidence="3">
    <location>
        <begin position="558"/>
        <end position="618"/>
    </location>
</feature>
<comment type="caution">
    <text evidence="4">The sequence shown here is derived from an EMBL/GenBank/DDBJ whole genome shotgun (WGS) entry which is preliminary data.</text>
</comment>
<reference evidence="4 5" key="1">
    <citation type="submission" date="2019-12" db="EMBL/GenBank/DDBJ databases">
        <authorList>
            <person name="Zhao J."/>
        </authorList>
    </citation>
    <scope>NUCLEOTIDE SEQUENCE [LARGE SCALE GENOMIC DNA]</scope>
    <source>
        <strain evidence="4 5">S-15</strain>
    </source>
</reference>